<keyword evidence="9" id="KW-1185">Reference proteome</keyword>
<comment type="function">
    <text evidence="6">Involved in beta-(1--&gt;2)glucan export. Transmembrane domains (TMD) form a pore in the inner membrane and the ATP-binding domain (NBD) is responsible for energy generation.</text>
</comment>
<gene>
    <name evidence="8" type="ORF">IQ16_05346</name>
</gene>
<keyword evidence="4" id="KW-0067">ATP-binding</keyword>
<evidence type="ECO:0000256" key="3">
    <source>
        <dbReference type="ARBA" id="ARBA00022741"/>
    </source>
</evidence>
<dbReference type="PANTHER" id="PTHR43820">
    <property type="entry name" value="HIGH-AFFINITY BRANCHED-CHAIN AMINO ACID TRANSPORT ATP-BINDING PROTEIN LIVF"/>
    <property type="match status" value="1"/>
</dbReference>
<dbReference type="Proteomes" id="UP000316291">
    <property type="component" value="Unassembled WGS sequence"/>
</dbReference>
<dbReference type="Pfam" id="PF00005">
    <property type="entry name" value="ABC_tran"/>
    <property type="match status" value="2"/>
</dbReference>
<dbReference type="AlphaFoldDB" id="A0A562R985"/>
<reference evidence="8 9" key="1">
    <citation type="journal article" date="2015" name="Stand. Genomic Sci.">
        <title>Genomic Encyclopedia of Bacterial and Archaeal Type Strains, Phase III: the genomes of soil and plant-associated and newly described type strains.</title>
        <authorList>
            <person name="Whitman W.B."/>
            <person name="Woyke T."/>
            <person name="Klenk H.P."/>
            <person name="Zhou Y."/>
            <person name="Lilburn T.G."/>
            <person name="Beck B.J."/>
            <person name="De Vos P."/>
            <person name="Vandamme P."/>
            <person name="Eisen J.A."/>
            <person name="Garrity G."/>
            <person name="Hugenholtz P."/>
            <person name="Kyrpides N.C."/>
        </authorList>
    </citation>
    <scope>NUCLEOTIDE SEQUENCE [LARGE SCALE GENOMIC DNA]</scope>
    <source>
        <strain evidence="8 9">CGMCC 1.10948</strain>
    </source>
</reference>
<dbReference type="GO" id="GO:0016887">
    <property type="term" value="F:ATP hydrolysis activity"/>
    <property type="evidence" value="ECO:0007669"/>
    <property type="project" value="InterPro"/>
</dbReference>
<sequence>MLEVSGLVKRFGGFTAVNNVSFRVDQGEILGLIGPNGSGKSTIFNMLSGTLAPTSGSILFAGYEIAGLAPHRIINGGIGRTFQIPRPFRRLSIFENVALAGFYGQGRHSRAKAEEAAERALAMVGLPTDRHASVDGLGAAGLKKLELAKALATSPKLLLADESLGGLDEAEMDQAADMLRNIRDELGITIIWVEHIMGVLMRVVDRVMVLDHGEKISEGLPSAVAGDPRVIEVYLGTDAETTQAAAAEARRRGRPMMLELRGVNAGYGTFQALFDVNLDVKAGEAVGVIGPNGAGKTTLMRVISGLIRPSRGSIKMEGVDVVATPAHKIVSLGIAHVPENRRLFPQLTVDDNLKMGAFMKDARGHYTERLEVVFDLFPRLKERRHQMAGTMSGGEQQMCAIGRAMMSNPKLLLLDEPSAGLAPVVVQQVFELVKRIRASGLTVLIVEQNVQQVLKVVDRAYLIEAGTIRASGTSAEMLASDTVKEAYLGV</sequence>
<dbReference type="GO" id="GO:0005524">
    <property type="term" value="F:ATP binding"/>
    <property type="evidence" value="ECO:0007669"/>
    <property type="project" value="UniProtKB-KW"/>
</dbReference>
<keyword evidence="2" id="KW-0813">Transport</keyword>
<evidence type="ECO:0000256" key="2">
    <source>
        <dbReference type="ARBA" id="ARBA00022448"/>
    </source>
</evidence>
<dbReference type="CDD" id="cd03219">
    <property type="entry name" value="ABC_Mj1267_LivG_branched"/>
    <property type="match status" value="1"/>
</dbReference>
<keyword evidence="5" id="KW-0029">Amino-acid transport</keyword>
<evidence type="ECO:0000256" key="4">
    <source>
        <dbReference type="ARBA" id="ARBA00022840"/>
    </source>
</evidence>
<dbReference type="InterPro" id="IPR027417">
    <property type="entry name" value="P-loop_NTPase"/>
</dbReference>
<dbReference type="CDD" id="cd03224">
    <property type="entry name" value="ABC_TM1139_LivF_branched"/>
    <property type="match status" value="1"/>
</dbReference>
<evidence type="ECO:0000259" key="7">
    <source>
        <dbReference type="PROSITE" id="PS50893"/>
    </source>
</evidence>
<dbReference type="GO" id="GO:0015807">
    <property type="term" value="P:L-amino acid transport"/>
    <property type="evidence" value="ECO:0007669"/>
    <property type="project" value="TreeGrafter"/>
</dbReference>
<evidence type="ECO:0000256" key="6">
    <source>
        <dbReference type="ARBA" id="ARBA00024722"/>
    </source>
</evidence>
<dbReference type="Gene3D" id="3.40.50.300">
    <property type="entry name" value="P-loop containing nucleotide triphosphate hydrolases"/>
    <property type="match status" value="2"/>
</dbReference>
<dbReference type="PANTHER" id="PTHR43820:SF4">
    <property type="entry name" value="HIGH-AFFINITY BRANCHED-CHAIN AMINO ACID TRANSPORT ATP-BINDING PROTEIN LIVF"/>
    <property type="match status" value="1"/>
</dbReference>
<protein>
    <submittedName>
        <fullName evidence="8">ABC-type branched-subunit amino acid transport system ATPase component</fullName>
    </submittedName>
</protein>
<evidence type="ECO:0000313" key="9">
    <source>
        <dbReference type="Proteomes" id="UP000316291"/>
    </source>
</evidence>
<dbReference type="InterPro" id="IPR003593">
    <property type="entry name" value="AAA+_ATPase"/>
</dbReference>
<dbReference type="EMBL" id="VLLA01000015">
    <property type="protein sequence ID" value="TWI65607.1"/>
    <property type="molecule type" value="Genomic_DNA"/>
</dbReference>
<feature type="domain" description="ABC transporter" evidence="7">
    <location>
        <begin position="2"/>
        <end position="237"/>
    </location>
</feature>
<dbReference type="SMART" id="SM00382">
    <property type="entry name" value="AAA"/>
    <property type="match status" value="2"/>
</dbReference>
<dbReference type="PROSITE" id="PS50893">
    <property type="entry name" value="ABC_TRANSPORTER_2"/>
    <property type="match status" value="2"/>
</dbReference>
<accession>A0A562R985</accession>
<evidence type="ECO:0000256" key="5">
    <source>
        <dbReference type="ARBA" id="ARBA00022970"/>
    </source>
</evidence>
<dbReference type="SUPFAM" id="SSF52540">
    <property type="entry name" value="P-loop containing nucleoside triphosphate hydrolases"/>
    <property type="match status" value="2"/>
</dbReference>
<dbReference type="InterPro" id="IPR032823">
    <property type="entry name" value="BCA_ABC_TP_C"/>
</dbReference>
<comment type="caution">
    <text evidence="8">The sequence shown here is derived from an EMBL/GenBank/DDBJ whole genome shotgun (WGS) entry which is preliminary data.</text>
</comment>
<dbReference type="Pfam" id="PF12399">
    <property type="entry name" value="BCA_ABC_TP_C"/>
    <property type="match status" value="1"/>
</dbReference>
<dbReference type="GO" id="GO:0015658">
    <property type="term" value="F:branched-chain amino acid transmembrane transporter activity"/>
    <property type="evidence" value="ECO:0007669"/>
    <property type="project" value="TreeGrafter"/>
</dbReference>
<organism evidence="8 9">
    <name type="scientific">Bradyrhizobium huanghuaihaiense</name>
    <dbReference type="NCBI Taxonomy" id="990078"/>
    <lineage>
        <taxon>Bacteria</taxon>
        <taxon>Pseudomonadati</taxon>
        <taxon>Pseudomonadota</taxon>
        <taxon>Alphaproteobacteria</taxon>
        <taxon>Hyphomicrobiales</taxon>
        <taxon>Nitrobacteraceae</taxon>
        <taxon>Bradyrhizobium</taxon>
    </lineage>
</organism>
<evidence type="ECO:0000313" key="8">
    <source>
        <dbReference type="EMBL" id="TWI65607.1"/>
    </source>
</evidence>
<feature type="domain" description="ABC transporter" evidence="7">
    <location>
        <begin position="258"/>
        <end position="490"/>
    </location>
</feature>
<proteinExistence type="inferred from homology"/>
<comment type="similarity">
    <text evidence="1">Belongs to the ABC transporter superfamily.</text>
</comment>
<keyword evidence="3" id="KW-0547">Nucleotide-binding</keyword>
<name>A0A562R985_9BRAD</name>
<evidence type="ECO:0000256" key="1">
    <source>
        <dbReference type="ARBA" id="ARBA00005417"/>
    </source>
</evidence>
<dbReference type="InterPro" id="IPR052156">
    <property type="entry name" value="BCAA_Transport_ATP-bd_LivF"/>
</dbReference>
<dbReference type="InterPro" id="IPR003439">
    <property type="entry name" value="ABC_transporter-like_ATP-bd"/>
</dbReference>